<dbReference type="InterPro" id="IPR007918">
    <property type="entry name" value="MDM35_apoptosis"/>
</dbReference>
<dbReference type="PROSITE" id="PS51808">
    <property type="entry name" value="CHCH"/>
    <property type="match status" value="1"/>
</dbReference>
<comment type="caution">
    <text evidence="4">The sequence shown here is derived from an EMBL/GenBank/DDBJ whole genome shotgun (WGS) entry which is preliminary data.</text>
</comment>
<feature type="non-terminal residue" evidence="4">
    <location>
        <position position="61"/>
    </location>
</feature>
<reference evidence="4" key="1">
    <citation type="journal article" date="2021" name="Cell">
        <title>Tracing the genetic footprints of vertebrate landing in non-teleost ray-finned fishes.</title>
        <authorList>
            <person name="Bi X."/>
            <person name="Wang K."/>
            <person name="Yang L."/>
            <person name="Pan H."/>
            <person name="Jiang H."/>
            <person name="Wei Q."/>
            <person name="Fang M."/>
            <person name="Yu H."/>
            <person name="Zhu C."/>
            <person name="Cai Y."/>
            <person name="He Y."/>
            <person name="Gan X."/>
            <person name="Zeng H."/>
            <person name="Yu D."/>
            <person name="Zhu Y."/>
            <person name="Jiang H."/>
            <person name="Qiu Q."/>
            <person name="Yang H."/>
            <person name="Zhang Y.E."/>
            <person name="Wang W."/>
            <person name="Zhu M."/>
            <person name="He S."/>
            <person name="Zhang G."/>
        </authorList>
    </citation>
    <scope>NUCLEOTIDE SEQUENCE</scope>
    <source>
        <strain evidence="4">Allg_001</strain>
    </source>
</reference>
<keyword evidence="5" id="KW-1185">Reference proteome</keyword>
<proteinExistence type="inferred from homology"/>
<dbReference type="AlphaFoldDB" id="A0A8J7TAF4"/>
<gene>
    <name evidence="4" type="primary">Triap1</name>
    <name evidence="4" type="ORF">GTO95_0016243</name>
</gene>
<comment type="catalytic activity">
    <reaction evidence="3">
        <text>a 1,2-diacyl-sn-glycero-3-phosphate(in) = a 1,2-diacyl-sn-glycero-3-phosphate(out)</text>
        <dbReference type="Rhea" id="RHEA:36435"/>
        <dbReference type="ChEBI" id="CHEBI:58608"/>
    </reaction>
</comment>
<comment type="similarity">
    <text evidence="1">Belongs to the TRIAP1/MDM35 family.</text>
</comment>
<accession>A0A8J7TAF4</accession>
<dbReference type="GO" id="GO:0045332">
    <property type="term" value="P:phospholipid translocation"/>
    <property type="evidence" value="ECO:0007669"/>
    <property type="project" value="TreeGrafter"/>
</dbReference>
<evidence type="ECO:0000256" key="3">
    <source>
        <dbReference type="ARBA" id="ARBA00023706"/>
    </source>
</evidence>
<dbReference type="Proteomes" id="UP000736164">
    <property type="component" value="Unassembled WGS sequence"/>
</dbReference>
<dbReference type="GO" id="GO:1990050">
    <property type="term" value="F:phosphatidic acid transfer activity"/>
    <property type="evidence" value="ECO:0007669"/>
    <property type="project" value="TreeGrafter"/>
</dbReference>
<evidence type="ECO:0000313" key="4">
    <source>
        <dbReference type="EMBL" id="MBN3316672.1"/>
    </source>
</evidence>
<dbReference type="GO" id="GO:0005634">
    <property type="term" value="C:nucleus"/>
    <property type="evidence" value="ECO:0007669"/>
    <property type="project" value="TreeGrafter"/>
</dbReference>
<dbReference type="GO" id="GO:0005758">
    <property type="term" value="C:mitochondrial intermembrane space"/>
    <property type="evidence" value="ECO:0007669"/>
    <property type="project" value="TreeGrafter"/>
</dbReference>
<sequence>MNSVGEGCTELKREYDQCFNRWFADKFLKGDRSGDPCTEMFKKYQTCVQVNGNYYSFRSMV</sequence>
<evidence type="ECO:0000256" key="1">
    <source>
        <dbReference type="ARBA" id="ARBA00006196"/>
    </source>
</evidence>
<evidence type="ECO:0000256" key="2">
    <source>
        <dbReference type="ARBA" id="ARBA00023157"/>
    </source>
</evidence>
<organism evidence="4 5">
    <name type="scientific">Atractosteus spatula</name>
    <name type="common">Alligator gar</name>
    <name type="synonym">Lepisosteus spatula</name>
    <dbReference type="NCBI Taxonomy" id="7917"/>
    <lineage>
        <taxon>Eukaryota</taxon>
        <taxon>Metazoa</taxon>
        <taxon>Chordata</taxon>
        <taxon>Craniata</taxon>
        <taxon>Vertebrata</taxon>
        <taxon>Euteleostomi</taxon>
        <taxon>Actinopterygii</taxon>
        <taxon>Neopterygii</taxon>
        <taxon>Holostei</taxon>
        <taxon>Semionotiformes</taxon>
        <taxon>Lepisosteidae</taxon>
        <taxon>Atractosteus</taxon>
    </lineage>
</organism>
<dbReference type="EMBL" id="JAAWVO010030973">
    <property type="protein sequence ID" value="MBN3316672.1"/>
    <property type="molecule type" value="Genomic_DNA"/>
</dbReference>
<keyword evidence="2" id="KW-1015">Disulfide bond</keyword>
<dbReference type="Pfam" id="PF05254">
    <property type="entry name" value="UPF0203"/>
    <property type="match status" value="1"/>
</dbReference>
<dbReference type="PANTHER" id="PTHR46403:SF1">
    <property type="entry name" value="TP53-REGULATED INHIBITOR OF APOPTOSIS 1"/>
    <property type="match status" value="1"/>
</dbReference>
<name>A0A8J7TAF4_ATRSP</name>
<evidence type="ECO:0000313" key="5">
    <source>
        <dbReference type="Proteomes" id="UP000736164"/>
    </source>
</evidence>
<protein>
    <submittedName>
        <fullName evidence="4">TRIA1 inhibitor</fullName>
    </submittedName>
</protein>
<feature type="non-terminal residue" evidence="4">
    <location>
        <position position="1"/>
    </location>
</feature>
<dbReference type="GO" id="GO:0005829">
    <property type="term" value="C:cytosol"/>
    <property type="evidence" value="ECO:0007669"/>
    <property type="project" value="TreeGrafter"/>
</dbReference>
<dbReference type="PANTHER" id="PTHR46403">
    <property type="entry name" value="TP53-REGULATED INHIBITOR OF APOPTOSIS 1"/>
    <property type="match status" value="1"/>
</dbReference>